<keyword evidence="17" id="KW-1185">Reference proteome</keyword>
<dbReference type="Gene3D" id="3.30.70.1050">
    <property type="entry name" value="Trigger factor ribosome-binding domain"/>
    <property type="match status" value="1"/>
</dbReference>
<comment type="domain">
    <text evidence="11">Consists of 3 domains; the N-terminus binds the ribosome, the middle domain has PPIase activity, while the C-terminus has intrinsic chaperone activity on its own.</text>
</comment>
<evidence type="ECO:0000256" key="11">
    <source>
        <dbReference type="HAMAP-Rule" id="MF_00303"/>
    </source>
</evidence>
<dbReference type="PROSITE" id="PS50059">
    <property type="entry name" value="FKBP_PPIASE"/>
    <property type="match status" value="1"/>
</dbReference>
<keyword evidence="5 11" id="KW-0132">Cell division</keyword>
<dbReference type="GO" id="GO:0003755">
    <property type="term" value="F:peptidyl-prolyl cis-trans isomerase activity"/>
    <property type="evidence" value="ECO:0007669"/>
    <property type="project" value="UniProtKB-EC"/>
</dbReference>
<dbReference type="NCBIfam" id="TIGR00115">
    <property type="entry name" value="tig"/>
    <property type="match status" value="1"/>
</dbReference>
<evidence type="ECO:0000256" key="8">
    <source>
        <dbReference type="ARBA" id="ARBA00023235"/>
    </source>
</evidence>
<protein>
    <recommendedName>
        <fullName evidence="4 11">Trigger factor</fullName>
        <shortName evidence="11">TF</shortName>
        <ecNumber evidence="3 11">5.2.1.8</ecNumber>
    </recommendedName>
    <alternativeName>
        <fullName evidence="10 11">PPIase</fullName>
    </alternativeName>
</protein>
<keyword evidence="8 11" id="KW-0413">Isomerase</keyword>
<keyword evidence="13" id="KW-0175">Coiled coil</keyword>
<gene>
    <name evidence="11 16" type="primary">tig</name>
    <name evidence="16" type="ORF">WDZ17_07805</name>
</gene>
<dbReference type="Proteomes" id="UP001387100">
    <property type="component" value="Unassembled WGS sequence"/>
</dbReference>
<dbReference type="PANTHER" id="PTHR30560:SF3">
    <property type="entry name" value="TRIGGER FACTOR-LIKE PROTEIN TIG, CHLOROPLASTIC"/>
    <property type="match status" value="1"/>
</dbReference>
<evidence type="ECO:0000256" key="6">
    <source>
        <dbReference type="ARBA" id="ARBA00023110"/>
    </source>
</evidence>
<dbReference type="SUPFAM" id="SSF109998">
    <property type="entry name" value="Triger factor/SurA peptide-binding domain-like"/>
    <property type="match status" value="1"/>
</dbReference>
<evidence type="ECO:0000256" key="14">
    <source>
        <dbReference type="SAM" id="MobiDB-lite"/>
    </source>
</evidence>
<dbReference type="InterPro" id="IPR036611">
    <property type="entry name" value="Trigger_fac_ribosome-bd_sf"/>
</dbReference>
<evidence type="ECO:0000256" key="4">
    <source>
        <dbReference type="ARBA" id="ARBA00016902"/>
    </source>
</evidence>
<evidence type="ECO:0000313" key="16">
    <source>
        <dbReference type="EMBL" id="MEJ5945202.1"/>
    </source>
</evidence>
<dbReference type="HAMAP" id="MF_00303">
    <property type="entry name" value="Trigger_factor_Tig"/>
    <property type="match status" value="1"/>
</dbReference>
<feature type="compositionally biased region" description="Low complexity" evidence="14">
    <location>
        <begin position="445"/>
        <end position="463"/>
    </location>
</feature>
<dbReference type="SUPFAM" id="SSF102735">
    <property type="entry name" value="Trigger factor ribosome-binding domain"/>
    <property type="match status" value="1"/>
</dbReference>
<dbReference type="Pfam" id="PF05698">
    <property type="entry name" value="Trigger_C"/>
    <property type="match status" value="1"/>
</dbReference>
<dbReference type="Pfam" id="PF05697">
    <property type="entry name" value="Trigger_N"/>
    <property type="match status" value="1"/>
</dbReference>
<evidence type="ECO:0000256" key="10">
    <source>
        <dbReference type="ARBA" id="ARBA00029986"/>
    </source>
</evidence>
<sequence length="463" mass="50238">MKSAVETLTPTRVKLTVEVPLAELQPSLDKAYREIGQQVTVPGFRRGKVPPRIIDQRVGRGAVLQEAVNDAIPQLYSRAAQEQELRVLGQPQVEVTEIPVDADTQLAFTAEVDVRPEISLPEYASIEVSVDDVEVSEEDVTTRLDALRARFGTLTGVDRPVRDGDHLSVDIRAEIDGEEIDTAEGISYEVGSGTMLDGTDEAVTGLQAGESATYASALAGGDRAGQEAQVTVTVQSVKERQLPEVDDDFAQMASEFDTAEELREDLREQARRAAVLEQGVQARDKVLDALREQVEVPVPEGLVEAEVHRHLESEGRLEDDEHRAEVTDQTRQALRTQLLLDAVVEAEQVQVSQEELVEYLVQTAPQMGMEPSAFAQAVQEAGQVQAMVSEVARRKGLAVVLEGATITDASGHRVDLSEEEDDGSQAPERTDLDEASEVVQDDPAQDSPAASTDASDADGTTRD</sequence>
<feature type="region of interest" description="Disordered" evidence="14">
    <location>
        <begin position="410"/>
        <end position="463"/>
    </location>
</feature>
<dbReference type="EMBL" id="JBBIAA010000006">
    <property type="protein sequence ID" value="MEJ5945202.1"/>
    <property type="molecule type" value="Genomic_DNA"/>
</dbReference>
<keyword evidence="9 11" id="KW-0131">Cell cycle</keyword>
<dbReference type="PIRSF" id="PIRSF003095">
    <property type="entry name" value="Trigger_factor"/>
    <property type="match status" value="1"/>
</dbReference>
<comment type="caution">
    <text evidence="16">The sequence shown here is derived from an EMBL/GenBank/DDBJ whole genome shotgun (WGS) entry which is preliminary data.</text>
</comment>
<dbReference type="InterPro" id="IPR027304">
    <property type="entry name" value="Trigger_fact/SurA_dom_sf"/>
</dbReference>
<dbReference type="RefSeq" id="WP_339574582.1">
    <property type="nucleotide sequence ID" value="NZ_JBBIAA010000006.1"/>
</dbReference>
<dbReference type="InterPro" id="IPR001179">
    <property type="entry name" value="PPIase_FKBP_dom"/>
</dbReference>
<evidence type="ECO:0000256" key="7">
    <source>
        <dbReference type="ARBA" id="ARBA00023186"/>
    </source>
</evidence>
<proteinExistence type="inferred from homology"/>
<evidence type="ECO:0000256" key="3">
    <source>
        <dbReference type="ARBA" id="ARBA00013194"/>
    </source>
</evidence>
<evidence type="ECO:0000256" key="1">
    <source>
        <dbReference type="ARBA" id="ARBA00000971"/>
    </source>
</evidence>
<dbReference type="InterPro" id="IPR008881">
    <property type="entry name" value="Trigger_fac_ribosome-bd_bac"/>
</dbReference>
<feature type="compositionally biased region" description="Acidic residues" evidence="14">
    <location>
        <begin position="431"/>
        <end position="444"/>
    </location>
</feature>
<dbReference type="PANTHER" id="PTHR30560">
    <property type="entry name" value="TRIGGER FACTOR CHAPERONE AND PEPTIDYL-PROLYL CIS/TRANS ISOMERASE"/>
    <property type="match status" value="1"/>
</dbReference>
<keyword evidence="11" id="KW-0963">Cytoplasm</keyword>
<dbReference type="SUPFAM" id="SSF54534">
    <property type="entry name" value="FKBP-like"/>
    <property type="match status" value="1"/>
</dbReference>
<dbReference type="InterPro" id="IPR037041">
    <property type="entry name" value="Trigger_fac_C_sf"/>
</dbReference>
<comment type="function">
    <text evidence="11">Involved in protein export. Acts as a chaperone by maintaining the newly synthesized protein in an open conformation. Functions as a peptidyl-prolyl cis-trans isomerase.</text>
</comment>
<dbReference type="InterPro" id="IPR008880">
    <property type="entry name" value="Trigger_fac_C"/>
</dbReference>
<dbReference type="InterPro" id="IPR005215">
    <property type="entry name" value="Trig_fac"/>
</dbReference>
<keyword evidence="7 11" id="KW-0143">Chaperone</keyword>
<feature type="domain" description="PPIase FKBP-type" evidence="15">
    <location>
        <begin position="164"/>
        <end position="210"/>
    </location>
</feature>
<dbReference type="EC" id="5.2.1.8" evidence="3 11"/>
<evidence type="ECO:0000256" key="2">
    <source>
        <dbReference type="ARBA" id="ARBA00005464"/>
    </source>
</evidence>
<feature type="coiled-coil region" evidence="13">
    <location>
        <begin position="249"/>
        <end position="279"/>
    </location>
</feature>
<dbReference type="InterPro" id="IPR046357">
    <property type="entry name" value="PPIase_dom_sf"/>
</dbReference>
<organism evidence="16 17">
    <name type="scientific">Pseudokineococcus basanitobsidens</name>
    <dbReference type="NCBI Taxonomy" id="1926649"/>
    <lineage>
        <taxon>Bacteria</taxon>
        <taxon>Bacillati</taxon>
        <taxon>Actinomycetota</taxon>
        <taxon>Actinomycetes</taxon>
        <taxon>Kineosporiales</taxon>
        <taxon>Kineosporiaceae</taxon>
        <taxon>Pseudokineococcus</taxon>
    </lineage>
</organism>
<evidence type="ECO:0000256" key="13">
    <source>
        <dbReference type="SAM" id="Coils"/>
    </source>
</evidence>
<accession>A0ABU8RJD0</accession>
<evidence type="ECO:0000256" key="12">
    <source>
        <dbReference type="PROSITE-ProRule" id="PRU00277"/>
    </source>
</evidence>
<evidence type="ECO:0000256" key="5">
    <source>
        <dbReference type="ARBA" id="ARBA00022618"/>
    </source>
</evidence>
<name>A0ABU8RJD0_9ACTN</name>
<dbReference type="Gene3D" id="3.10.50.40">
    <property type="match status" value="1"/>
</dbReference>
<comment type="similarity">
    <text evidence="2 11">Belongs to the FKBP-type PPIase family. Tig subfamily.</text>
</comment>
<evidence type="ECO:0000313" key="17">
    <source>
        <dbReference type="Proteomes" id="UP001387100"/>
    </source>
</evidence>
<evidence type="ECO:0000256" key="9">
    <source>
        <dbReference type="ARBA" id="ARBA00023306"/>
    </source>
</evidence>
<keyword evidence="6 11" id="KW-0697">Rotamase</keyword>
<comment type="catalytic activity">
    <reaction evidence="1 11 12">
        <text>[protein]-peptidylproline (omega=180) = [protein]-peptidylproline (omega=0)</text>
        <dbReference type="Rhea" id="RHEA:16237"/>
        <dbReference type="Rhea" id="RHEA-COMP:10747"/>
        <dbReference type="Rhea" id="RHEA-COMP:10748"/>
        <dbReference type="ChEBI" id="CHEBI:83833"/>
        <dbReference type="ChEBI" id="CHEBI:83834"/>
        <dbReference type="EC" id="5.2.1.8"/>
    </reaction>
</comment>
<reference evidence="16 17" key="1">
    <citation type="journal article" date="2017" name="Int. J. Syst. Evol. Microbiol.">
        <title>Pseudokineococcus basanitobsidens sp. nov., isolated from volcanic rock.</title>
        <authorList>
            <person name="Lee D.W."/>
            <person name="Park M.Y."/>
            <person name="Kim J.J."/>
            <person name="Kim B.S."/>
        </authorList>
    </citation>
    <scope>NUCLEOTIDE SEQUENCE [LARGE SCALE GENOMIC DNA]</scope>
    <source>
        <strain evidence="16 17">DSM 103726</strain>
    </source>
</reference>
<evidence type="ECO:0000259" key="15">
    <source>
        <dbReference type="PROSITE" id="PS50059"/>
    </source>
</evidence>
<dbReference type="Gene3D" id="1.10.3120.10">
    <property type="entry name" value="Trigger factor, C-terminal domain"/>
    <property type="match status" value="1"/>
</dbReference>
<comment type="subcellular location">
    <subcellularLocation>
        <location evidence="11">Cytoplasm</location>
    </subcellularLocation>
    <text evidence="11">About half TF is bound to the ribosome near the polypeptide exit tunnel while the other half is free in the cytoplasm.</text>
</comment>